<dbReference type="Proteomes" id="UP001597115">
    <property type="component" value="Unassembled WGS sequence"/>
</dbReference>
<proteinExistence type="predicted"/>
<keyword evidence="3" id="KW-0808">Transferase</keyword>
<dbReference type="InterPro" id="IPR002052">
    <property type="entry name" value="DNA_methylase_N6_adenine_CS"/>
</dbReference>
<evidence type="ECO:0000313" key="6">
    <source>
        <dbReference type="EMBL" id="MFD1613452.1"/>
    </source>
</evidence>
<reference evidence="7" key="1">
    <citation type="journal article" date="2019" name="Int. J. Syst. Evol. Microbiol.">
        <title>The Global Catalogue of Microorganisms (GCM) 10K type strain sequencing project: providing services to taxonomists for standard genome sequencing and annotation.</title>
        <authorList>
            <consortium name="The Broad Institute Genomics Platform"/>
            <consortium name="The Broad Institute Genome Sequencing Center for Infectious Disease"/>
            <person name="Wu L."/>
            <person name="Ma J."/>
        </authorList>
    </citation>
    <scope>NUCLEOTIDE SEQUENCE [LARGE SCALE GENOMIC DNA]</scope>
    <source>
        <strain evidence="7">CGMCC 1.16275</strain>
    </source>
</reference>
<dbReference type="PRINTS" id="PR00505">
    <property type="entry name" value="D12N6MTFRASE"/>
</dbReference>
<evidence type="ECO:0000256" key="5">
    <source>
        <dbReference type="ARBA" id="ARBA00047942"/>
    </source>
</evidence>
<accession>A0ABW4I7D4</accession>
<dbReference type="GO" id="GO:0008168">
    <property type="term" value="F:methyltransferase activity"/>
    <property type="evidence" value="ECO:0007669"/>
    <property type="project" value="UniProtKB-KW"/>
</dbReference>
<dbReference type="SUPFAM" id="SSF53335">
    <property type="entry name" value="S-adenosyl-L-methionine-dependent methyltransferases"/>
    <property type="match status" value="1"/>
</dbReference>
<protein>
    <recommendedName>
        <fullName evidence="1">site-specific DNA-methyltransferase (adenine-specific)</fullName>
        <ecNumber evidence="1">2.1.1.72</ecNumber>
    </recommendedName>
</protein>
<dbReference type="RefSeq" id="WP_380891593.1">
    <property type="nucleotide sequence ID" value="NZ_JBHUDY010000007.1"/>
</dbReference>
<keyword evidence="7" id="KW-1185">Reference proteome</keyword>
<gene>
    <name evidence="6" type="ORF">ACFSCW_16755</name>
</gene>
<evidence type="ECO:0000256" key="2">
    <source>
        <dbReference type="ARBA" id="ARBA00022603"/>
    </source>
</evidence>
<keyword evidence="2 6" id="KW-0489">Methyltransferase</keyword>
<dbReference type="EMBL" id="JBHUDY010000007">
    <property type="protein sequence ID" value="MFD1613452.1"/>
    <property type="molecule type" value="Genomic_DNA"/>
</dbReference>
<evidence type="ECO:0000256" key="1">
    <source>
        <dbReference type="ARBA" id="ARBA00011900"/>
    </source>
</evidence>
<comment type="caution">
    <text evidence="6">The sequence shown here is derived from an EMBL/GenBank/DDBJ whole genome shotgun (WGS) entry which is preliminary data.</text>
</comment>
<dbReference type="EC" id="2.1.1.72" evidence="1"/>
<sequence>MTFRYIGSKARIVAEIIEALGPPTSRGGRFVDLFCGTGAVAEGAVRAGWDVHLNDHLHCAVIMAASRILGSENARFEATGGYKKTIDCLNALAGESGFIYRSYSPASTREIGFERRYFTKENAGRIDAIRRRIDDWKKDGAISDCEEQLLIADLLSAANRVANIAGTYGCFLSIWQKQALGALSMKPRPLLPGEVRVSLSVMEAERVRTRPSDVVYLDPPYTKRQYAAYYHLLETIALGDAPVVSGVAGIRPWQQKASDFCYKTKAMRAFTTLIGGLEAERVLVSYSDNAHVPIENLSDGIASFGQATPTMLTEIGRYRPNRIASGRRATVNEYLIELERTALQAAA</sequence>
<comment type="catalytic activity">
    <reaction evidence="5">
        <text>a 2'-deoxyadenosine in DNA + S-adenosyl-L-methionine = an N(6)-methyl-2'-deoxyadenosine in DNA + S-adenosyl-L-homocysteine + H(+)</text>
        <dbReference type="Rhea" id="RHEA:15197"/>
        <dbReference type="Rhea" id="RHEA-COMP:12418"/>
        <dbReference type="Rhea" id="RHEA-COMP:12419"/>
        <dbReference type="ChEBI" id="CHEBI:15378"/>
        <dbReference type="ChEBI" id="CHEBI:57856"/>
        <dbReference type="ChEBI" id="CHEBI:59789"/>
        <dbReference type="ChEBI" id="CHEBI:90615"/>
        <dbReference type="ChEBI" id="CHEBI:90616"/>
        <dbReference type="EC" id="2.1.1.72"/>
    </reaction>
</comment>
<evidence type="ECO:0000256" key="4">
    <source>
        <dbReference type="ARBA" id="ARBA00022691"/>
    </source>
</evidence>
<organism evidence="6 7">
    <name type="scientific">Sphingomonas tabacisoli</name>
    <dbReference type="NCBI Taxonomy" id="2249466"/>
    <lineage>
        <taxon>Bacteria</taxon>
        <taxon>Pseudomonadati</taxon>
        <taxon>Pseudomonadota</taxon>
        <taxon>Alphaproteobacteria</taxon>
        <taxon>Sphingomonadales</taxon>
        <taxon>Sphingomonadaceae</taxon>
        <taxon>Sphingomonas</taxon>
    </lineage>
</organism>
<evidence type="ECO:0000256" key="3">
    <source>
        <dbReference type="ARBA" id="ARBA00022679"/>
    </source>
</evidence>
<dbReference type="PROSITE" id="PS00092">
    <property type="entry name" value="N6_MTASE"/>
    <property type="match status" value="1"/>
</dbReference>
<evidence type="ECO:0000313" key="7">
    <source>
        <dbReference type="Proteomes" id="UP001597115"/>
    </source>
</evidence>
<keyword evidence="4" id="KW-0949">S-adenosyl-L-methionine</keyword>
<dbReference type="GO" id="GO:0032259">
    <property type="term" value="P:methylation"/>
    <property type="evidence" value="ECO:0007669"/>
    <property type="project" value="UniProtKB-KW"/>
</dbReference>
<dbReference type="Pfam" id="PF02086">
    <property type="entry name" value="MethyltransfD12"/>
    <property type="match status" value="1"/>
</dbReference>
<dbReference type="InterPro" id="IPR029063">
    <property type="entry name" value="SAM-dependent_MTases_sf"/>
</dbReference>
<dbReference type="Gene3D" id="3.40.50.150">
    <property type="entry name" value="Vaccinia Virus protein VP39"/>
    <property type="match status" value="1"/>
</dbReference>
<dbReference type="InterPro" id="IPR012327">
    <property type="entry name" value="MeTrfase_D12"/>
</dbReference>
<name>A0ABW4I7D4_9SPHN</name>